<sequence length="154" mass="17605">MAMGESIMEQVEAIIAPVITEQGLELVDVEYVKEGAHWYLRIYIDKEGGVDIDDCTNVSHLVSEVLDKHDPIAQAYMLEVSSPGLERPLKKDEDFERFTGKLVRVLTKEVYQGYKEFTGYLVGLIEDDIVLEYEKERMAIPRAIVDKANLTFEF</sequence>
<dbReference type="AlphaFoldDB" id="G9XGD9"/>
<dbReference type="InterPro" id="IPR036847">
    <property type="entry name" value="RimP_C_sf"/>
</dbReference>
<accession>G9XGD9</accession>
<evidence type="ECO:0000259" key="5">
    <source>
        <dbReference type="Pfam" id="PF17384"/>
    </source>
</evidence>
<dbReference type="Gene3D" id="2.30.30.180">
    <property type="entry name" value="Ribosome maturation factor RimP, C-terminal domain"/>
    <property type="match status" value="1"/>
</dbReference>
<dbReference type="InterPro" id="IPR028989">
    <property type="entry name" value="RimP_N"/>
</dbReference>
<evidence type="ECO:0000313" key="6">
    <source>
        <dbReference type="EMBL" id="EHL09280.1"/>
    </source>
</evidence>
<dbReference type="GO" id="GO:0000028">
    <property type="term" value="P:ribosomal small subunit assembly"/>
    <property type="evidence" value="ECO:0007669"/>
    <property type="project" value="TreeGrafter"/>
</dbReference>
<proteinExistence type="inferred from homology"/>
<dbReference type="SUPFAM" id="SSF74942">
    <property type="entry name" value="YhbC-like, C-terminal domain"/>
    <property type="match status" value="1"/>
</dbReference>
<dbReference type="GO" id="GO:0006412">
    <property type="term" value="P:translation"/>
    <property type="evidence" value="ECO:0007669"/>
    <property type="project" value="TreeGrafter"/>
</dbReference>
<evidence type="ECO:0000313" key="7">
    <source>
        <dbReference type="Proteomes" id="UP000004416"/>
    </source>
</evidence>
<keyword evidence="2 3" id="KW-0690">Ribosome biogenesis</keyword>
<dbReference type="CDD" id="cd01734">
    <property type="entry name" value="YlxS_C"/>
    <property type="match status" value="1"/>
</dbReference>
<dbReference type="FunFam" id="3.30.300.70:FF:000001">
    <property type="entry name" value="Ribosome maturation factor RimP"/>
    <property type="match status" value="1"/>
</dbReference>
<dbReference type="PATRIC" id="fig|537010.4.peg.5"/>
<organism evidence="6 7">
    <name type="scientific">Desulfitobacterium hafniense DP7</name>
    <dbReference type="NCBI Taxonomy" id="537010"/>
    <lineage>
        <taxon>Bacteria</taxon>
        <taxon>Bacillati</taxon>
        <taxon>Bacillota</taxon>
        <taxon>Clostridia</taxon>
        <taxon>Eubacteriales</taxon>
        <taxon>Desulfitobacteriaceae</taxon>
        <taxon>Desulfitobacterium</taxon>
    </lineage>
</organism>
<comment type="caution">
    <text evidence="6">The sequence shown here is derived from an EMBL/GenBank/DDBJ whole genome shotgun (WGS) entry which is preliminary data.</text>
</comment>
<dbReference type="Pfam" id="PF02576">
    <property type="entry name" value="RimP_N"/>
    <property type="match status" value="1"/>
</dbReference>
<keyword evidence="1 3" id="KW-0963">Cytoplasm</keyword>
<comment type="subcellular location">
    <subcellularLocation>
        <location evidence="3">Cytoplasm</location>
    </subcellularLocation>
</comment>
<dbReference type="SUPFAM" id="SSF75420">
    <property type="entry name" value="YhbC-like, N-terminal domain"/>
    <property type="match status" value="1"/>
</dbReference>
<name>G9XGD9_DESHA</name>
<dbReference type="InterPro" id="IPR035956">
    <property type="entry name" value="RimP_N_sf"/>
</dbReference>
<gene>
    <name evidence="3" type="primary">rimP</name>
    <name evidence="6" type="ORF">HMPREF0322_00005</name>
</gene>
<evidence type="ECO:0000256" key="2">
    <source>
        <dbReference type="ARBA" id="ARBA00022517"/>
    </source>
</evidence>
<dbReference type="Pfam" id="PF17384">
    <property type="entry name" value="DUF150_C"/>
    <property type="match status" value="1"/>
</dbReference>
<feature type="domain" description="Ribosome maturation factor RimP C-terminal" evidence="5">
    <location>
        <begin position="89"/>
        <end position="154"/>
    </location>
</feature>
<dbReference type="EMBL" id="AFZX01000001">
    <property type="protein sequence ID" value="EHL09280.1"/>
    <property type="molecule type" value="Genomic_DNA"/>
</dbReference>
<protein>
    <recommendedName>
        <fullName evidence="3">Ribosome maturation factor RimP</fullName>
    </recommendedName>
</protein>
<evidence type="ECO:0000256" key="3">
    <source>
        <dbReference type="HAMAP-Rule" id="MF_01077"/>
    </source>
</evidence>
<dbReference type="NCBIfam" id="NF000928">
    <property type="entry name" value="PRK00092.1-2"/>
    <property type="match status" value="1"/>
</dbReference>
<evidence type="ECO:0000259" key="4">
    <source>
        <dbReference type="Pfam" id="PF02576"/>
    </source>
</evidence>
<dbReference type="Proteomes" id="UP000004416">
    <property type="component" value="Unassembled WGS sequence"/>
</dbReference>
<feature type="domain" description="Ribosome maturation factor RimP N-terminal" evidence="4">
    <location>
        <begin position="14"/>
        <end position="86"/>
    </location>
</feature>
<dbReference type="Gene3D" id="3.30.300.70">
    <property type="entry name" value="RimP-like superfamily, N-terminal"/>
    <property type="match status" value="1"/>
</dbReference>
<dbReference type="PANTHER" id="PTHR33867:SF1">
    <property type="entry name" value="RIBOSOME MATURATION FACTOR RIMP"/>
    <property type="match status" value="1"/>
</dbReference>
<dbReference type="HOGENOM" id="CLU_070525_2_0_9"/>
<evidence type="ECO:0000256" key="1">
    <source>
        <dbReference type="ARBA" id="ARBA00022490"/>
    </source>
</evidence>
<comment type="function">
    <text evidence="3">Required for maturation of 30S ribosomal subunits.</text>
</comment>
<dbReference type="HAMAP" id="MF_01077">
    <property type="entry name" value="RimP"/>
    <property type="match status" value="1"/>
</dbReference>
<dbReference type="PANTHER" id="PTHR33867">
    <property type="entry name" value="RIBOSOME MATURATION FACTOR RIMP"/>
    <property type="match status" value="1"/>
</dbReference>
<dbReference type="GO" id="GO:0005829">
    <property type="term" value="C:cytosol"/>
    <property type="evidence" value="ECO:0007669"/>
    <property type="project" value="TreeGrafter"/>
</dbReference>
<dbReference type="InterPro" id="IPR003728">
    <property type="entry name" value="Ribosome_maturation_RimP"/>
</dbReference>
<comment type="similarity">
    <text evidence="3">Belongs to the RimP family.</text>
</comment>
<dbReference type="InterPro" id="IPR028998">
    <property type="entry name" value="RimP_C"/>
</dbReference>
<reference evidence="6 7" key="1">
    <citation type="submission" date="2011-08" db="EMBL/GenBank/DDBJ databases">
        <authorList>
            <person name="Weinstock G."/>
            <person name="Sodergren E."/>
            <person name="Clifton S."/>
            <person name="Fulton L."/>
            <person name="Fulton B."/>
            <person name="Courtney L."/>
            <person name="Fronick C."/>
            <person name="Harrison M."/>
            <person name="Strong C."/>
            <person name="Farmer C."/>
            <person name="Delahaunty K."/>
            <person name="Markovic C."/>
            <person name="Hall O."/>
            <person name="Minx P."/>
            <person name="Tomlinson C."/>
            <person name="Mitreva M."/>
            <person name="Hou S."/>
            <person name="Chen J."/>
            <person name="Wollam A."/>
            <person name="Pepin K.H."/>
            <person name="Johnson M."/>
            <person name="Bhonagiri V."/>
            <person name="Zhang X."/>
            <person name="Suruliraj S."/>
            <person name="Warren W."/>
            <person name="Chinwalla A."/>
            <person name="Mardis E.R."/>
            <person name="Wilson R.K."/>
        </authorList>
    </citation>
    <scope>NUCLEOTIDE SEQUENCE [LARGE SCALE GENOMIC DNA]</scope>
    <source>
        <strain evidence="6 7">DP7</strain>
    </source>
</reference>